<proteinExistence type="predicted"/>
<sequence>MKQYTPNDWPTQIKKSDSIEKTDKKCFQFDYTKFQQGYQDAISLDWPRLTNDEAIRFVTGYTHVAMKKCNAYLIGYACGVQDAVRRVAA</sequence>
<keyword evidence="2" id="KW-1185">Reference proteome</keyword>
<protein>
    <submittedName>
        <fullName evidence="1">Uncharacterized protein</fullName>
    </submittedName>
</protein>
<reference evidence="2" key="1">
    <citation type="submission" date="2015-03" db="EMBL/GenBank/DDBJ databases">
        <authorList>
            <person name="Nijsse Bart"/>
        </authorList>
    </citation>
    <scope>NUCLEOTIDE SEQUENCE [LARGE SCALE GENOMIC DNA]</scope>
</reference>
<accession>A0A0U1L363</accession>
<gene>
    <name evidence="1" type="ORF">SpAn4DRAFT_0594</name>
</gene>
<dbReference type="Proteomes" id="UP000049855">
    <property type="component" value="Unassembled WGS sequence"/>
</dbReference>
<dbReference type="EMBL" id="CTRP01000014">
    <property type="protein sequence ID" value="CQR74132.1"/>
    <property type="molecule type" value="Genomic_DNA"/>
</dbReference>
<name>A0A0U1L363_9FIRM</name>
<organism evidence="1 2">
    <name type="scientific">Sporomusa ovata</name>
    <dbReference type="NCBI Taxonomy" id="2378"/>
    <lineage>
        <taxon>Bacteria</taxon>
        <taxon>Bacillati</taxon>
        <taxon>Bacillota</taxon>
        <taxon>Negativicutes</taxon>
        <taxon>Selenomonadales</taxon>
        <taxon>Sporomusaceae</taxon>
        <taxon>Sporomusa</taxon>
    </lineage>
</organism>
<evidence type="ECO:0000313" key="1">
    <source>
        <dbReference type="EMBL" id="CQR74132.1"/>
    </source>
</evidence>
<dbReference type="RefSeq" id="WP_021170141.1">
    <property type="nucleotide sequence ID" value="NZ_CTRP01000014.1"/>
</dbReference>
<evidence type="ECO:0000313" key="2">
    <source>
        <dbReference type="Proteomes" id="UP000049855"/>
    </source>
</evidence>
<dbReference type="AlphaFoldDB" id="A0A0U1L363"/>